<protein>
    <submittedName>
        <fullName evidence="2">ROK family protein</fullName>
    </submittedName>
</protein>
<dbReference type="RefSeq" id="WP_378112640.1">
    <property type="nucleotide sequence ID" value="NZ_JBHSNC010000045.1"/>
</dbReference>
<accession>A0ABW0R0J2</accession>
<dbReference type="Pfam" id="PF00480">
    <property type="entry name" value="ROK"/>
    <property type="match status" value="1"/>
</dbReference>
<comment type="similarity">
    <text evidence="1">Belongs to the ROK (NagC/XylR) family.</text>
</comment>
<keyword evidence="3" id="KW-1185">Reference proteome</keyword>
<evidence type="ECO:0000313" key="3">
    <source>
        <dbReference type="Proteomes" id="UP001596108"/>
    </source>
</evidence>
<dbReference type="EMBL" id="JBHSNC010000045">
    <property type="protein sequence ID" value="MFC5530698.1"/>
    <property type="molecule type" value="Genomic_DNA"/>
</dbReference>
<proteinExistence type="inferred from homology"/>
<dbReference type="Gene3D" id="3.30.420.40">
    <property type="match status" value="2"/>
</dbReference>
<evidence type="ECO:0000313" key="2">
    <source>
        <dbReference type="EMBL" id="MFC5530698.1"/>
    </source>
</evidence>
<organism evidence="2 3">
    <name type="scientific">Cohnella yongneupensis</name>
    <dbReference type="NCBI Taxonomy" id="425006"/>
    <lineage>
        <taxon>Bacteria</taxon>
        <taxon>Bacillati</taxon>
        <taxon>Bacillota</taxon>
        <taxon>Bacilli</taxon>
        <taxon>Bacillales</taxon>
        <taxon>Paenibacillaceae</taxon>
        <taxon>Cohnella</taxon>
    </lineage>
</organism>
<comment type="caution">
    <text evidence="2">The sequence shown here is derived from an EMBL/GenBank/DDBJ whole genome shotgun (WGS) entry which is preliminary data.</text>
</comment>
<dbReference type="PANTHER" id="PTHR18964:SF149">
    <property type="entry name" value="BIFUNCTIONAL UDP-N-ACETYLGLUCOSAMINE 2-EPIMERASE_N-ACETYLMANNOSAMINE KINASE"/>
    <property type="match status" value="1"/>
</dbReference>
<sequence length="318" mass="33449">MNVTIDFGGTNIKVGLVQDGKLLAKSSIPAWSDSGLLARLSDSARSVRELLAEVGAELSQCVGIGIALPGIVDSRRKTLTSINEKYTDAIGFDFSRWAKEEFGLPIAVENDARAALIGEAAYGAAQGEKDAVLIIFGTGIGTAALMDGQVLRGRHHQAGILGGHLSTDLEGEPCACGNVGCVEAQASHWAIPIRASKLPGFANSSLANDREWGYEAVIKASADGDVFASELLEDLIRHWSAGIVNLVHAYDPEVVLLSGGLMKSSELLLPRLQERVGALAWTPWGKPRFAVAEDPEISALLGMSFMAEQAAAVSGAEG</sequence>
<dbReference type="SUPFAM" id="SSF53067">
    <property type="entry name" value="Actin-like ATPase domain"/>
    <property type="match status" value="1"/>
</dbReference>
<name>A0ABW0R0J2_9BACL</name>
<dbReference type="Proteomes" id="UP001596108">
    <property type="component" value="Unassembled WGS sequence"/>
</dbReference>
<dbReference type="InterPro" id="IPR000600">
    <property type="entry name" value="ROK"/>
</dbReference>
<gene>
    <name evidence="2" type="ORF">ACFPQ4_14780</name>
</gene>
<dbReference type="InterPro" id="IPR043129">
    <property type="entry name" value="ATPase_NBD"/>
</dbReference>
<dbReference type="PANTHER" id="PTHR18964">
    <property type="entry name" value="ROK (REPRESSOR, ORF, KINASE) FAMILY"/>
    <property type="match status" value="1"/>
</dbReference>
<reference evidence="3" key="1">
    <citation type="journal article" date="2019" name="Int. J. Syst. Evol. Microbiol.">
        <title>The Global Catalogue of Microorganisms (GCM) 10K type strain sequencing project: providing services to taxonomists for standard genome sequencing and annotation.</title>
        <authorList>
            <consortium name="The Broad Institute Genomics Platform"/>
            <consortium name="The Broad Institute Genome Sequencing Center for Infectious Disease"/>
            <person name="Wu L."/>
            <person name="Ma J."/>
        </authorList>
    </citation>
    <scope>NUCLEOTIDE SEQUENCE [LARGE SCALE GENOMIC DNA]</scope>
    <source>
        <strain evidence="3">CGMCC 1.18578</strain>
    </source>
</reference>
<evidence type="ECO:0000256" key="1">
    <source>
        <dbReference type="ARBA" id="ARBA00006479"/>
    </source>
</evidence>